<feature type="domain" description="RlpA-like protein double-psi beta-barrel" evidence="3">
    <location>
        <begin position="90"/>
        <end position="141"/>
    </location>
</feature>
<reference evidence="4" key="1">
    <citation type="submission" date="2015-07" db="EMBL/GenBank/DDBJ databases">
        <title>Transcriptome Assembly of Anthurium amnicola.</title>
        <authorList>
            <person name="Suzuki J."/>
        </authorList>
    </citation>
    <scope>NUCLEOTIDE SEQUENCE</scope>
</reference>
<organism evidence="4">
    <name type="scientific">Anthurium amnicola</name>
    <dbReference type="NCBI Taxonomy" id="1678845"/>
    <lineage>
        <taxon>Eukaryota</taxon>
        <taxon>Viridiplantae</taxon>
        <taxon>Streptophyta</taxon>
        <taxon>Embryophyta</taxon>
        <taxon>Tracheophyta</taxon>
        <taxon>Spermatophyta</taxon>
        <taxon>Magnoliopsida</taxon>
        <taxon>Liliopsida</taxon>
        <taxon>Araceae</taxon>
        <taxon>Pothoideae</taxon>
        <taxon>Potheae</taxon>
        <taxon>Anthurium</taxon>
    </lineage>
</organism>
<dbReference type="AlphaFoldDB" id="A0A1D1XZV4"/>
<keyword evidence="1" id="KW-0732">Signal</keyword>
<sequence>MKAILNTPYILYILSFILSIITITTAEEGFVRRMDFSLKKRGATSAKMTFYDGDQLDNAACYGRDGIPSYNAKPSDMIAAMSIKNSNMCYQCLKVTNPKNKKSCIVKLIDFCAGCPKNNIDMTPTAFSSIANQDDGIVSIRWEPVSCPSKGRFPTLEKKKSKRNI</sequence>
<gene>
    <name evidence="4" type="primary">expl5_0</name>
    <name evidence="4" type="ORF">g.12610</name>
</gene>
<keyword evidence="2" id="KW-0812">Transmembrane</keyword>
<evidence type="ECO:0000313" key="4">
    <source>
        <dbReference type="EMBL" id="JAT47904.1"/>
    </source>
</evidence>
<evidence type="ECO:0000256" key="1">
    <source>
        <dbReference type="ARBA" id="ARBA00022729"/>
    </source>
</evidence>
<dbReference type="PANTHER" id="PTHR31836:SF21">
    <property type="entry name" value="EXPANSIN-LIKE PROTEIN 7"/>
    <property type="match status" value="1"/>
</dbReference>
<dbReference type="Pfam" id="PF03330">
    <property type="entry name" value="DPBB_1"/>
    <property type="match status" value="1"/>
</dbReference>
<dbReference type="PANTHER" id="PTHR31836">
    <property type="match status" value="1"/>
</dbReference>
<evidence type="ECO:0000259" key="3">
    <source>
        <dbReference type="Pfam" id="PF03330"/>
    </source>
</evidence>
<accession>A0A1D1XZV4</accession>
<dbReference type="InterPro" id="IPR036908">
    <property type="entry name" value="RlpA-like_sf"/>
</dbReference>
<dbReference type="InterPro" id="IPR009009">
    <property type="entry name" value="RlpA-like_DPBB"/>
</dbReference>
<dbReference type="CDD" id="cd22271">
    <property type="entry name" value="DPBB_EXP_N-like"/>
    <property type="match status" value="1"/>
</dbReference>
<keyword evidence="2" id="KW-0472">Membrane</keyword>
<protein>
    <submittedName>
        <fullName evidence="4">Expansin-like protein 5</fullName>
    </submittedName>
</protein>
<dbReference type="Gene3D" id="2.40.40.10">
    <property type="entry name" value="RlpA-like domain"/>
    <property type="match status" value="1"/>
</dbReference>
<dbReference type="EMBL" id="GDJX01020032">
    <property type="protein sequence ID" value="JAT47904.1"/>
    <property type="molecule type" value="Transcribed_RNA"/>
</dbReference>
<feature type="transmembrane region" description="Helical" evidence="2">
    <location>
        <begin position="12"/>
        <end position="31"/>
    </location>
</feature>
<dbReference type="InterPro" id="IPR051477">
    <property type="entry name" value="Expansin_CellWall"/>
</dbReference>
<dbReference type="SUPFAM" id="SSF50685">
    <property type="entry name" value="Barwin-like endoglucanases"/>
    <property type="match status" value="1"/>
</dbReference>
<evidence type="ECO:0000256" key="2">
    <source>
        <dbReference type="SAM" id="Phobius"/>
    </source>
</evidence>
<keyword evidence="2" id="KW-1133">Transmembrane helix</keyword>
<name>A0A1D1XZV4_9ARAE</name>
<proteinExistence type="predicted"/>